<feature type="domain" description="ABC transporter" evidence="10">
    <location>
        <begin position="2"/>
        <end position="241"/>
    </location>
</feature>
<reference evidence="12 13" key="1">
    <citation type="journal article" date="2016" name="Genome Biol. Evol.">
        <title>Pangenome and Phylogenomic Analysis of the Pathogenic Actinobacterium Rhodococcus equi.</title>
        <authorList>
            <person name="Anastasi E."/>
            <person name="MacArthur I."/>
            <person name="Scortti M."/>
            <person name="Alvarez S."/>
            <person name="Giguere S."/>
            <person name="Vazquez-Boland J.A."/>
        </authorList>
    </citation>
    <scope>NUCLEOTIDE SEQUENCE [LARGE SCALE GENOMIC DNA]</scope>
    <source>
        <strain evidence="12 13">PAM1271</strain>
    </source>
</reference>
<dbReference type="EMBL" id="LWIC01000001">
    <property type="protein sequence ID" value="ORM31217.1"/>
    <property type="molecule type" value="Genomic_DNA"/>
</dbReference>
<sequence>MTAVSDLSVTYADGRVALRSVSLTVDPGETVAVIGESGCGKSTLIKALLGMLPPGASVEGTIRVDGCNVTTASEAQLREIRGSRVGYVAQDAYGGLDPLMRIGANIEEAWRAKSRPVPHEAAAQRLTALGITDSVRRVQDWPHTWSGGMQQRAGIAAATALQPALVVADEPTSALDSGTAETVLTRLVAQSRSLLIVSHDLPLVARFADRIYVLKGGEVVEHGDAEQILATTRDPYTRALIHAHDPLVDTQGVEPPGEVVLDVAAVSHTYGTRQVVPTTSLQVRRGEIVGIRGPSGSGKSTLLRILAGLEKAGSGTVSWSGAPAPAPASVQLVFQDAVGSLDPRWPIWKSVVEPARLRGRQGRTAAASALRRLGLEAVPLQARPAALSGGQCQRVALARALVSGAELVVADEPTAALDPTVGRQVLAALRGLADSGTAVVMVSHDDRALNSVCDRILTMGQ</sequence>
<gene>
    <name evidence="12" type="ORF">A5N68_03115</name>
    <name evidence="11" type="ORF">GS453_06910</name>
</gene>
<keyword evidence="6" id="KW-0547">Nucleotide-binding</keyword>
<proteinExistence type="inferred from homology"/>
<reference evidence="11" key="2">
    <citation type="submission" date="2019-11" db="EMBL/GenBank/DDBJ databases">
        <title>Spread of Macrolides and rifampicin resistant Rhodococcus equi in clinical isolates in the USA.</title>
        <authorList>
            <person name="Alvarez-Narvaez S."/>
            <person name="Huber L."/>
            <person name="Cohen N.D."/>
            <person name="Slovis N."/>
            <person name="Greiter M."/>
            <person name="Giguere S."/>
            <person name="Hart K."/>
        </authorList>
    </citation>
    <scope>NUCLEOTIDE SEQUENCE</scope>
    <source>
        <strain evidence="11">Lh_38</strain>
    </source>
</reference>
<evidence type="ECO:0000313" key="11">
    <source>
        <dbReference type="EMBL" id="MBM4626608.1"/>
    </source>
</evidence>
<evidence type="ECO:0000256" key="7">
    <source>
        <dbReference type="ARBA" id="ARBA00022840"/>
    </source>
</evidence>
<keyword evidence="7 11" id="KW-0067">ATP-binding</keyword>
<dbReference type="InterPro" id="IPR003593">
    <property type="entry name" value="AAA+_ATPase"/>
</dbReference>
<comment type="caution">
    <text evidence="12">The sequence shown here is derived from an EMBL/GenBank/DDBJ whole genome shotgun (WGS) entry which is preliminary data.</text>
</comment>
<dbReference type="GO" id="GO:0005886">
    <property type="term" value="C:plasma membrane"/>
    <property type="evidence" value="ECO:0007669"/>
    <property type="project" value="UniProtKB-SubCell"/>
</dbReference>
<dbReference type="Proteomes" id="UP000193518">
    <property type="component" value="Unassembled WGS sequence"/>
</dbReference>
<keyword evidence="4" id="KW-1003">Cell membrane</keyword>
<evidence type="ECO:0000313" key="12">
    <source>
        <dbReference type="EMBL" id="ORM31217.1"/>
    </source>
</evidence>
<keyword evidence="3" id="KW-0813">Transport</keyword>
<evidence type="ECO:0000256" key="5">
    <source>
        <dbReference type="ARBA" id="ARBA00022519"/>
    </source>
</evidence>
<dbReference type="GO" id="GO:0016887">
    <property type="term" value="F:ATP hydrolysis activity"/>
    <property type="evidence" value="ECO:0007669"/>
    <property type="project" value="InterPro"/>
</dbReference>
<dbReference type="PROSITE" id="PS00211">
    <property type="entry name" value="ABC_TRANSPORTER_1"/>
    <property type="match status" value="1"/>
</dbReference>
<evidence type="ECO:0000256" key="3">
    <source>
        <dbReference type="ARBA" id="ARBA00022448"/>
    </source>
</evidence>
<dbReference type="SUPFAM" id="SSF52540">
    <property type="entry name" value="P-loop containing nucleoside triphosphate hydrolases"/>
    <property type="match status" value="2"/>
</dbReference>
<feature type="domain" description="ABC transporter" evidence="10">
    <location>
        <begin position="261"/>
        <end position="461"/>
    </location>
</feature>
<dbReference type="Gene3D" id="3.40.50.300">
    <property type="entry name" value="P-loop containing nucleotide triphosphate hydrolases"/>
    <property type="match status" value="2"/>
</dbReference>
<evidence type="ECO:0000256" key="2">
    <source>
        <dbReference type="ARBA" id="ARBA00005417"/>
    </source>
</evidence>
<comment type="subcellular location">
    <subcellularLocation>
        <location evidence="1">Cell membrane</location>
        <topology evidence="1">Peripheral membrane protein</topology>
    </subcellularLocation>
</comment>
<evidence type="ECO:0000256" key="1">
    <source>
        <dbReference type="ARBA" id="ARBA00004202"/>
    </source>
</evidence>
<evidence type="ECO:0000259" key="10">
    <source>
        <dbReference type="PROSITE" id="PS50893"/>
    </source>
</evidence>
<dbReference type="Pfam" id="PF00005">
    <property type="entry name" value="ABC_tran"/>
    <property type="match status" value="2"/>
</dbReference>
<dbReference type="SMART" id="SM00382">
    <property type="entry name" value="AAA"/>
    <property type="match status" value="2"/>
</dbReference>
<dbReference type="AlphaFoldDB" id="A0AAE5IWR3"/>
<evidence type="ECO:0000256" key="8">
    <source>
        <dbReference type="ARBA" id="ARBA00022967"/>
    </source>
</evidence>
<comment type="similarity">
    <text evidence="2">Belongs to the ABC transporter superfamily.</text>
</comment>
<organism evidence="12 13">
    <name type="scientific">Rhodococcus hoagii</name>
    <name type="common">Corynebacterium equii</name>
    <dbReference type="NCBI Taxonomy" id="43767"/>
    <lineage>
        <taxon>Bacteria</taxon>
        <taxon>Bacillati</taxon>
        <taxon>Actinomycetota</taxon>
        <taxon>Actinomycetes</taxon>
        <taxon>Mycobacteriales</taxon>
        <taxon>Nocardiaceae</taxon>
        <taxon>Prescottella</taxon>
    </lineage>
</organism>
<dbReference type="CDD" id="cd03257">
    <property type="entry name" value="ABC_NikE_OppD_transporters"/>
    <property type="match status" value="1"/>
</dbReference>
<dbReference type="EMBL" id="WUXD01000002">
    <property type="protein sequence ID" value="MBM4626608.1"/>
    <property type="molecule type" value="Genomic_DNA"/>
</dbReference>
<evidence type="ECO:0000256" key="4">
    <source>
        <dbReference type="ARBA" id="ARBA00022475"/>
    </source>
</evidence>
<dbReference type="PROSITE" id="PS50893">
    <property type="entry name" value="ABC_TRANSPORTER_2"/>
    <property type="match status" value="2"/>
</dbReference>
<dbReference type="RefSeq" id="WP_022594284.1">
    <property type="nucleotide sequence ID" value="NZ_AP025268.1"/>
</dbReference>
<dbReference type="InterPro" id="IPR003439">
    <property type="entry name" value="ABC_transporter-like_ATP-bd"/>
</dbReference>
<accession>A0AAE5IWR3</accession>
<keyword evidence="5" id="KW-0997">Cell inner membrane</keyword>
<dbReference type="InterPro" id="IPR050388">
    <property type="entry name" value="ABC_Ni/Peptide_Import"/>
</dbReference>
<keyword evidence="9" id="KW-0472">Membrane</keyword>
<dbReference type="PANTHER" id="PTHR43297:SF14">
    <property type="entry name" value="ATPASE AAA-TYPE CORE DOMAIN-CONTAINING PROTEIN"/>
    <property type="match status" value="1"/>
</dbReference>
<dbReference type="InterPro" id="IPR027417">
    <property type="entry name" value="P-loop_NTPase"/>
</dbReference>
<keyword evidence="8" id="KW-1278">Translocase</keyword>
<evidence type="ECO:0000313" key="13">
    <source>
        <dbReference type="Proteomes" id="UP000193518"/>
    </source>
</evidence>
<name>A0AAE5IWR3_RHOHA</name>
<evidence type="ECO:0000256" key="6">
    <source>
        <dbReference type="ARBA" id="ARBA00022741"/>
    </source>
</evidence>
<dbReference type="GO" id="GO:0005524">
    <property type="term" value="F:ATP binding"/>
    <property type="evidence" value="ECO:0007669"/>
    <property type="project" value="UniProtKB-KW"/>
</dbReference>
<dbReference type="Proteomes" id="UP000738270">
    <property type="component" value="Unassembled WGS sequence"/>
</dbReference>
<dbReference type="InterPro" id="IPR017871">
    <property type="entry name" value="ABC_transporter-like_CS"/>
</dbReference>
<dbReference type="PANTHER" id="PTHR43297">
    <property type="entry name" value="OLIGOPEPTIDE TRANSPORT ATP-BINDING PROTEIN APPD"/>
    <property type="match status" value="1"/>
</dbReference>
<protein>
    <submittedName>
        <fullName evidence="11">ATP-binding cassette domain-containing protein</fullName>
    </submittedName>
</protein>
<evidence type="ECO:0000256" key="9">
    <source>
        <dbReference type="ARBA" id="ARBA00023136"/>
    </source>
</evidence>